<evidence type="ECO:0000256" key="1">
    <source>
        <dbReference type="SAM" id="SignalP"/>
    </source>
</evidence>
<protein>
    <submittedName>
        <fullName evidence="2">Uncharacterized protein</fullName>
    </submittedName>
</protein>
<organism evidence="2 3">
    <name type="scientific">Serratia fonticola</name>
    <dbReference type="NCBI Taxonomy" id="47917"/>
    <lineage>
        <taxon>Bacteria</taxon>
        <taxon>Pseudomonadati</taxon>
        <taxon>Pseudomonadota</taxon>
        <taxon>Gammaproteobacteria</taxon>
        <taxon>Enterobacterales</taxon>
        <taxon>Yersiniaceae</taxon>
        <taxon>Serratia</taxon>
    </lineage>
</organism>
<reference evidence="3" key="1">
    <citation type="submission" date="2020-03" db="EMBL/GenBank/DDBJ databases">
        <title>Genome sequences of seven Enterobacteriaceae strains isolated from Canadian wastewater treatment facilities.</title>
        <authorList>
            <person name="Huang H."/>
            <person name="Chmara J.T."/>
            <person name="Duceppe M.-O."/>
        </authorList>
    </citation>
    <scope>NUCLEOTIDE SEQUENCE [LARGE SCALE GENOMIC DNA]</scope>
    <source>
        <strain evidence="3">Biosolid 3</strain>
    </source>
</reference>
<dbReference type="AlphaFoldDB" id="A0AAE7EEU5"/>
<dbReference type="RefSeq" id="WP_173408549.1">
    <property type="nucleotide sequence ID" value="NZ_CP054160.3"/>
</dbReference>
<keyword evidence="1" id="KW-0732">Signal</keyword>
<gene>
    <name evidence="2" type="ORF">G9399_01230</name>
</gene>
<feature type="signal peptide" evidence="1">
    <location>
        <begin position="1"/>
        <end position="20"/>
    </location>
</feature>
<accession>A0AAE7EEU5</accession>
<feature type="chain" id="PRO_5042120500" evidence="1">
    <location>
        <begin position="21"/>
        <end position="167"/>
    </location>
</feature>
<name>A0AAE7EEU5_SERFO</name>
<dbReference type="Proteomes" id="UP000503464">
    <property type="component" value="Chromosome"/>
</dbReference>
<dbReference type="EMBL" id="CP054160">
    <property type="protein sequence ID" value="QKJ57270.1"/>
    <property type="molecule type" value="Genomic_DNA"/>
</dbReference>
<sequence length="167" mass="18173">MKLKNALPCLLLLVPAIALAQWKTKAEEDIFTGGKKATMVATVGNFNSTNAIIFDCTKSELSLAYIEKLNGTVKNYNIPFNMIVKIDAGEIKKTDAVASQRNDQYVQVISNDRDTIIQILKEASKGKSKMIVGISEDDFGQYSVTASLDGSSKAVNQFASACEIDIK</sequence>
<proteinExistence type="predicted"/>
<evidence type="ECO:0000313" key="2">
    <source>
        <dbReference type="EMBL" id="QKJ57270.1"/>
    </source>
</evidence>
<evidence type="ECO:0000313" key="3">
    <source>
        <dbReference type="Proteomes" id="UP000503464"/>
    </source>
</evidence>